<keyword evidence="2" id="KW-1185">Reference proteome</keyword>
<organism evidence="1 2">
    <name type="scientific">Vaccinium darrowii</name>
    <dbReference type="NCBI Taxonomy" id="229202"/>
    <lineage>
        <taxon>Eukaryota</taxon>
        <taxon>Viridiplantae</taxon>
        <taxon>Streptophyta</taxon>
        <taxon>Embryophyta</taxon>
        <taxon>Tracheophyta</taxon>
        <taxon>Spermatophyta</taxon>
        <taxon>Magnoliopsida</taxon>
        <taxon>eudicotyledons</taxon>
        <taxon>Gunneridae</taxon>
        <taxon>Pentapetalae</taxon>
        <taxon>asterids</taxon>
        <taxon>Ericales</taxon>
        <taxon>Ericaceae</taxon>
        <taxon>Vaccinioideae</taxon>
        <taxon>Vaccinieae</taxon>
        <taxon>Vaccinium</taxon>
    </lineage>
</organism>
<protein>
    <submittedName>
        <fullName evidence="1">Uncharacterized protein</fullName>
    </submittedName>
</protein>
<comment type="caution">
    <text evidence="1">The sequence shown here is derived from an EMBL/GenBank/DDBJ whole genome shotgun (WGS) entry which is preliminary data.</text>
</comment>
<evidence type="ECO:0000313" key="1">
    <source>
        <dbReference type="EMBL" id="KAH7851460.1"/>
    </source>
</evidence>
<accession>A0ACB7YFA6</accession>
<evidence type="ECO:0000313" key="2">
    <source>
        <dbReference type="Proteomes" id="UP000828048"/>
    </source>
</evidence>
<name>A0ACB7YFA6_9ERIC</name>
<proteinExistence type="predicted"/>
<reference evidence="1 2" key="1">
    <citation type="journal article" date="2021" name="Hortic Res">
        <title>High-quality reference genome and annotation aids understanding of berry development for evergreen blueberry (Vaccinium darrowii).</title>
        <authorList>
            <person name="Yu J."/>
            <person name="Hulse-Kemp A.M."/>
            <person name="Babiker E."/>
            <person name="Staton M."/>
        </authorList>
    </citation>
    <scope>NUCLEOTIDE SEQUENCE [LARGE SCALE GENOMIC DNA]</scope>
    <source>
        <strain evidence="2">cv. NJ 8807/NJ 8810</strain>
        <tissue evidence="1">Young leaf</tissue>
    </source>
</reference>
<dbReference type="EMBL" id="CM037158">
    <property type="protein sequence ID" value="KAH7851460.1"/>
    <property type="molecule type" value="Genomic_DNA"/>
</dbReference>
<sequence>MGHSAPVWDHKAAVELTQDWNGIDQIVLRNPQGASSRVSLHGGQVTSWRSDRGEELLFTSNKVEFWTFSCAQKSFKNIKCLNIIGGKNGQKANNARCPGTCRLIASKAYNVSELSPPANCTHVEQN</sequence>
<dbReference type="Proteomes" id="UP000828048">
    <property type="component" value="Chromosome 8"/>
</dbReference>
<gene>
    <name evidence="1" type="ORF">Vadar_011913</name>
</gene>